<dbReference type="InterPro" id="IPR018078">
    <property type="entry name" value="DNA-binding_RecF_CS"/>
</dbReference>
<sequence length="133" mass="14727">RESRPRERAAGRTLTGPHRDDLRVTMAGKNQPAADCSTGEQKAMLIAIVLAHSHLMEHPGHDGAQDRLDERPRLLLLDEVAAHLDPIRREALFARLREGHAQVWLTGTEPAPFEAILGEAAVWHVRAGTIERA</sequence>
<dbReference type="Gene3D" id="1.20.1050.90">
    <property type="entry name" value="RecF/RecN/SMC, N-terminal domain"/>
    <property type="match status" value="1"/>
</dbReference>
<dbReference type="Gene3D" id="3.40.50.300">
    <property type="entry name" value="P-loop containing nucleotide triphosphate hydrolases"/>
    <property type="match status" value="1"/>
</dbReference>
<accession>A0ABT0BE68</accession>
<dbReference type="Proteomes" id="UP001162881">
    <property type="component" value="Unassembled WGS sequence"/>
</dbReference>
<name>A0ABT0BE68_9SPHN</name>
<comment type="caution">
    <text evidence="1">The sequence shown here is derived from an EMBL/GenBank/DDBJ whole genome shotgun (WGS) entry which is preliminary data.</text>
</comment>
<evidence type="ECO:0000313" key="2">
    <source>
        <dbReference type="Proteomes" id="UP001162881"/>
    </source>
</evidence>
<protein>
    <submittedName>
        <fullName evidence="1">DNA replication and repair protein RecF</fullName>
    </submittedName>
</protein>
<dbReference type="EMBL" id="JALHLF010000040">
    <property type="protein sequence ID" value="MCJ2183278.1"/>
    <property type="molecule type" value="Genomic_DNA"/>
</dbReference>
<organism evidence="1 2">
    <name type="scientific">Novosphingobium organovorum</name>
    <dbReference type="NCBI Taxonomy" id="2930092"/>
    <lineage>
        <taxon>Bacteria</taxon>
        <taxon>Pseudomonadati</taxon>
        <taxon>Pseudomonadota</taxon>
        <taxon>Alphaproteobacteria</taxon>
        <taxon>Sphingomonadales</taxon>
        <taxon>Sphingomonadaceae</taxon>
        <taxon>Novosphingobium</taxon>
    </lineage>
</organism>
<dbReference type="InterPro" id="IPR027417">
    <property type="entry name" value="P-loop_NTPase"/>
</dbReference>
<evidence type="ECO:0000313" key="1">
    <source>
        <dbReference type="EMBL" id="MCJ2183278.1"/>
    </source>
</evidence>
<proteinExistence type="inferred from homology"/>
<gene>
    <name evidence="1" type="ORF">MTR62_11330</name>
</gene>
<dbReference type="SUPFAM" id="SSF52540">
    <property type="entry name" value="P-loop containing nucleoside triphosphate hydrolases"/>
    <property type="match status" value="1"/>
</dbReference>
<reference evidence="1" key="1">
    <citation type="submission" date="2022-03" db="EMBL/GenBank/DDBJ databases">
        <title>Identification of a novel bacterium isolated from mangrove sediments.</title>
        <authorList>
            <person name="Pan X."/>
        </authorList>
    </citation>
    <scope>NUCLEOTIDE SEQUENCE</scope>
    <source>
        <strain evidence="1">B1949</strain>
    </source>
</reference>
<keyword evidence="2" id="KW-1185">Reference proteome</keyword>
<dbReference type="InterPro" id="IPR001238">
    <property type="entry name" value="DNA-binding_RecF"/>
</dbReference>
<dbReference type="InterPro" id="IPR042174">
    <property type="entry name" value="RecF_2"/>
</dbReference>
<dbReference type="PROSITE" id="PS00618">
    <property type="entry name" value="RECF_2"/>
    <property type="match status" value="1"/>
</dbReference>
<feature type="non-terminal residue" evidence="1">
    <location>
        <position position="1"/>
    </location>
</feature>
<dbReference type="HAMAP" id="MF_00365">
    <property type="entry name" value="RecF"/>
    <property type="match status" value="1"/>
</dbReference>